<dbReference type="OrthoDB" id="2570341at2"/>
<keyword evidence="3" id="KW-0804">Transcription</keyword>
<name>A0A3A9YTJ5_9ACTN</name>
<evidence type="ECO:0000256" key="3">
    <source>
        <dbReference type="ARBA" id="ARBA00023163"/>
    </source>
</evidence>
<evidence type="ECO:0000256" key="2">
    <source>
        <dbReference type="ARBA" id="ARBA00023125"/>
    </source>
</evidence>
<dbReference type="AlphaFoldDB" id="A0A3A9YTJ5"/>
<dbReference type="InterPro" id="IPR009057">
    <property type="entry name" value="Homeodomain-like_sf"/>
</dbReference>
<dbReference type="InterPro" id="IPR004111">
    <property type="entry name" value="Repressor_TetR_C"/>
</dbReference>
<dbReference type="GO" id="GO:0045892">
    <property type="term" value="P:negative regulation of DNA-templated transcription"/>
    <property type="evidence" value="ECO:0007669"/>
    <property type="project" value="InterPro"/>
</dbReference>
<dbReference type="Proteomes" id="UP000281726">
    <property type="component" value="Unassembled WGS sequence"/>
</dbReference>
<dbReference type="GO" id="GO:0000976">
    <property type="term" value="F:transcription cis-regulatory region binding"/>
    <property type="evidence" value="ECO:0007669"/>
    <property type="project" value="TreeGrafter"/>
</dbReference>
<organism evidence="6 7">
    <name type="scientific">Micromonospora endolithica</name>
    <dbReference type="NCBI Taxonomy" id="230091"/>
    <lineage>
        <taxon>Bacteria</taxon>
        <taxon>Bacillati</taxon>
        <taxon>Actinomycetota</taxon>
        <taxon>Actinomycetes</taxon>
        <taxon>Micromonosporales</taxon>
        <taxon>Micromonosporaceae</taxon>
        <taxon>Micromonospora</taxon>
    </lineage>
</organism>
<keyword evidence="2 4" id="KW-0238">DNA-binding</keyword>
<evidence type="ECO:0000256" key="4">
    <source>
        <dbReference type="PROSITE-ProRule" id="PRU00335"/>
    </source>
</evidence>
<dbReference type="SUPFAM" id="SSF46689">
    <property type="entry name" value="Homeodomain-like"/>
    <property type="match status" value="1"/>
</dbReference>
<dbReference type="Pfam" id="PF00440">
    <property type="entry name" value="TetR_N"/>
    <property type="match status" value="1"/>
</dbReference>
<accession>A0A3A9YTJ5</accession>
<keyword evidence="1" id="KW-0805">Transcription regulation</keyword>
<dbReference type="Gene3D" id="1.10.10.60">
    <property type="entry name" value="Homeodomain-like"/>
    <property type="match status" value="1"/>
</dbReference>
<proteinExistence type="predicted"/>
<dbReference type="InterPro" id="IPR001647">
    <property type="entry name" value="HTH_TetR"/>
</dbReference>
<keyword evidence="7" id="KW-1185">Reference proteome</keyword>
<dbReference type="RefSeq" id="WP_120732247.1">
    <property type="nucleotide sequence ID" value="NZ_RBAK01000017.1"/>
</dbReference>
<gene>
    <name evidence="6" type="ORF">D7223_29055</name>
</gene>
<comment type="caution">
    <text evidence="6">The sequence shown here is derived from an EMBL/GenBank/DDBJ whole genome shotgun (WGS) entry which is preliminary data.</text>
</comment>
<feature type="domain" description="HTH tetR-type" evidence="5">
    <location>
        <begin position="29"/>
        <end position="89"/>
    </location>
</feature>
<dbReference type="Pfam" id="PF02909">
    <property type="entry name" value="TetR_C_1"/>
    <property type="match status" value="1"/>
</dbReference>
<dbReference type="PROSITE" id="PS50977">
    <property type="entry name" value="HTH_TETR_2"/>
    <property type="match status" value="1"/>
</dbReference>
<evidence type="ECO:0000256" key="1">
    <source>
        <dbReference type="ARBA" id="ARBA00023015"/>
    </source>
</evidence>
<evidence type="ECO:0000259" key="5">
    <source>
        <dbReference type="PROSITE" id="PS50977"/>
    </source>
</evidence>
<sequence length="251" mass="27185">MSEPDVDLPESVEIAWGLRERPGKGPKRSLTLDRVVAAGIRVAAADGLAAVSMSRVAGELGVATMSLYRYVPAKTDLLDLMVDAAYGDPPAARGADEDWRPALARWAWANAATIHRHPWIRHVPIGGPPLGPNQVRWMERALAALRGSGLRGGERLSTVMLVSGYARNWATLNADLAVAAGRAGLSADEVGAHYWQQLARLTRHGPYPAIHELLTDATFDETEEFDDEWHFGLGRILDGVEALIRSRAAAT</sequence>
<dbReference type="PANTHER" id="PTHR30055">
    <property type="entry name" value="HTH-TYPE TRANSCRIPTIONAL REGULATOR RUTR"/>
    <property type="match status" value="1"/>
</dbReference>
<dbReference type="InterPro" id="IPR050109">
    <property type="entry name" value="HTH-type_TetR-like_transc_reg"/>
</dbReference>
<dbReference type="GO" id="GO:0003700">
    <property type="term" value="F:DNA-binding transcription factor activity"/>
    <property type="evidence" value="ECO:0007669"/>
    <property type="project" value="TreeGrafter"/>
</dbReference>
<evidence type="ECO:0000313" key="6">
    <source>
        <dbReference type="EMBL" id="RKN39378.1"/>
    </source>
</evidence>
<dbReference type="PANTHER" id="PTHR30055:SF151">
    <property type="entry name" value="TRANSCRIPTIONAL REGULATORY PROTEIN"/>
    <property type="match status" value="1"/>
</dbReference>
<evidence type="ECO:0000313" key="7">
    <source>
        <dbReference type="Proteomes" id="UP000281726"/>
    </source>
</evidence>
<reference evidence="6 7" key="1">
    <citation type="journal article" date="2004" name="Syst. Appl. Microbiol.">
        <title>Cryptoendolithic actinomycetes from antarctic sandstone rock samples: Micromonospora endolithica sp. nov. and two isolates related to Micromonospora coerulea Jensen 1932.</title>
        <authorList>
            <person name="Hirsch P."/>
            <person name="Mevs U."/>
            <person name="Kroppenstedt R.M."/>
            <person name="Schumann P."/>
            <person name="Stackebrandt E."/>
        </authorList>
    </citation>
    <scope>NUCLEOTIDE SEQUENCE [LARGE SCALE GENOMIC DNA]</scope>
    <source>
        <strain evidence="6 7">JCM 12677</strain>
    </source>
</reference>
<dbReference type="SUPFAM" id="SSF48498">
    <property type="entry name" value="Tetracyclin repressor-like, C-terminal domain"/>
    <property type="match status" value="1"/>
</dbReference>
<dbReference type="Gene3D" id="1.10.357.10">
    <property type="entry name" value="Tetracycline Repressor, domain 2"/>
    <property type="match status" value="1"/>
</dbReference>
<protein>
    <submittedName>
        <fullName evidence="6">TetR/AcrR family transcriptional regulator</fullName>
    </submittedName>
</protein>
<feature type="DNA-binding region" description="H-T-H motif" evidence="4">
    <location>
        <begin position="52"/>
        <end position="71"/>
    </location>
</feature>
<dbReference type="EMBL" id="RBAK01000017">
    <property type="protein sequence ID" value="RKN39378.1"/>
    <property type="molecule type" value="Genomic_DNA"/>
</dbReference>
<dbReference type="InterPro" id="IPR036271">
    <property type="entry name" value="Tet_transcr_reg_TetR-rel_C_sf"/>
</dbReference>